<sequence>MNGGRNVKAVGGPAGRKALLPGVLATLSALALSVASSPTAAASYGLTGSGTASGRAGTLIRPDGLIWTDTGGSCLGTDARITFAPPQPGVTYQIRMVGKGNHPDGNYHPIATVVTLAGPVVNRPLPRGGADPRLEYLFVQATLGNWVSNSHVVGCTPTKPGVVREVPPAVIPIWGLPGYNGADTPNNPNTPPPPSPAPRSGAAGAPTGAATSAPTAESAAPPGAAETTAPPVPTETSSEAPPSPASGSGSSSAASG</sequence>
<feature type="compositionally biased region" description="Pro residues" evidence="1">
    <location>
        <begin position="188"/>
        <end position="197"/>
    </location>
</feature>
<dbReference type="OrthoDB" id="9888833at2"/>
<keyword evidence="4" id="KW-1185">Reference proteome</keyword>
<keyword evidence="2" id="KW-0732">Signal</keyword>
<dbReference type="Proteomes" id="UP000198582">
    <property type="component" value="Unassembled WGS sequence"/>
</dbReference>
<feature type="compositionally biased region" description="Low complexity" evidence="1">
    <location>
        <begin position="198"/>
        <end position="256"/>
    </location>
</feature>
<accession>A0A1H8VWC7</accession>
<evidence type="ECO:0000256" key="1">
    <source>
        <dbReference type="SAM" id="MobiDB-lite"/>
    </source>
</evidence>
<organism evidence="3 4">
    <name type="scientific">Amycolatopsis saalfeldensis</name>
    <dbReference type="NCBI Taxonomy" id="394193"/>
    <lineage>
        <taxon>Bacteria</taxon>
        <taxon>Bacillati</taxon>
        <taxon>Actinomycetota</taxon>
        <taxon>Actinomycetes</taxon>
        <taxon>Pseudonocardiales</taxon>
        <taxon>Pseudonocardiaceae</taxon>
        <taxon>Amycolatopsis</taxon>
    </lineage>
</organism>
<evidence type="ECO:0000313" key="3">
    <source>
        <dbReference type="EMBL" id="SEP19583.1"/>
    </source>
</evidence>
<dbReference type="RefSeq" id="WP_091616916.1">
    <property type="nucleotide sequence ID" value="NZ_FOEF01000004.1"/>
</dbReference>
<protein>
    <submittedName>
        <fullName evidence="3">Uncharacterized protein</fullName>
    </submittedName>
</protein>
<dbReference type="AlphaFoldDB" id="A0A1H8VWC7"/>
<proteinExistence type="predicted"/>
<reference evidence="3 4" key="1">
    <citation type="submission" date="2016-10" db="EMBL/GenBank/DDBJ databases">
        <authorList>
            <person name="de Groot N.N."/>
        </authorList>
    </citation>
    <scope>NUCLEOTIDE SEQUENCE [LARGE SCALE GENOMIC DNA]</scope>
    <source>
        <strain evidence="3 4">DSM 44993</strain>
    </source>
</reference>
<evidence type="ECO:0000256" key="2">
    <source>
        <dbReference type="SAM" id="SignalP"/>
    </source>
</evidence>
<gene>
    <name evidence="3" type="ORF">SAMN04489732_104340</name>
</gene>
<evidence type="ECO:0000313" key="4">
    <source>
        <dbReference type="Proteomes" id="UP000198582"/>
    </source>
</evidence>
<feature type="signal peptide" evidence="2">
    <location>
        <begin position="1"/>
        <end position="42"/>
    </location>
</feature>
<feature type="chain" id="PRO_5038654209" evidence="2">
    <location>
        <begin position="43"/>
        <end position="256"/>
    </location>
</feature>
<dbReference type="STRING" id="394193.SAMN04489732_104340"/>
<name>A0A1H8VWC7_9PSEU</name>
<feature type="region of interest" description="Disordered" evidence="1">
    <location>
        <begin position="181"/>
        <end position="256"/>
    </location>
</feature>
<dbReference type="EMBL" id="FOEF01000004">
    <property type="protein sequence ID" value="SEP19583.1"/>
    <property type="molecule type" value="Genomic_DNA"/>
</dbReference>